<dbReference type="GO" id="GO:0008658">
    <property type="term" value="F:penicillin binding"/>
    <property type="evidence" value="ECO:0007669"/>
    <property type="project" value="InterPro"/>
</dbReference>
<dbReference type="InterPro" id="IPR036138">
    <property type="entry name" value="PBP_dimer_sf"/>
</dbReference>
<sequence>MSGVRLKTAAALLAALLLVALLRLGWIMLWPWSPASPARHATASETSVRQRSHRLLLDAGRGDFVDRSGLPLTGFAYEALAIFPYPAGKPRGSGRDMTELARTLQVGAEELRRALEDWREPGFWMDRHSGLPLRLDARQQSELAGLKLEGVAMLPYRSRRDPAAAPIQAIGYVSENPERIAAAYGKRLAEGSASLRDATGGGGLELSLDALLRGTGPIYASSMTDARGLPLKGLGLTVNRPSNPNYPLQVRTTLSLPLQQELQRYAGLSGLEKGAIVVLDAGSADILAMVSMPEMGPPSAGAAAFYEGAANRAVRAQAPGSIFKLVTEAAALEAGVADAKEEFVCDGEYGHHGLSCWKEGGHGRLTLQQGLAQSCNIVFASLAERLQPSQLARMADKLGLGRKIGWQLADGRSEGALRGPLRLIGEEEAGTVFGEAASWDRTRLLRSGKLARSGIGQEDVRMTPLQAANLMATIVNGGQVAEPMLVKEIAYAGGQRLARLRAHRSPSPYGRISPRVAALLRDGMEQVVESGTGSRLHGSSWRLAGKSGTAESGRIGAGNSQWFVGYGPADRPRYAVAVLAEERPEGSPNLAARLFGGVMDRIAAWEASAGASQQP</sequence>
<keyword evidence="3" id="KW-1185">Reference proteome</keyword>
<dbReference type="SUPFAM" id="SSF56601">
    <property type="entry name" value="beta-lactamase/transpeptidase-like"/>
    <property type="match status" value="1"/>
</dbReference>
<dbReference type="EMBL" id="CP051428">
    <property type="protein sequence ID" value="QJC52832.1"/>
    <property type="molecule type" value="Genomic_DNA"/>
</dbReference>
<proteinExistence type="predicted"/>
<dbReference type="Gene3D" id="3.90.1310.10">
    <property type="entry name" value="Penicillin-binding protein 2a (Domain 2)"/>
    <property type="match status" value="1"/>
</dbReference>
<dbReference type="KEGG" id="palr:HGI30_15500"/>
<dbReference type="GO" id="GO:0071972">
    <property type="term" value="F:peptidoglycan L,D-transpeptidase activity"/>
    <property type="evidence" value="ECO:0007669"/>
    <property type="project" value="TreeGrafter"/>
</dbReference>
<accession>A0A6H2GZK5</accession>
<feature type="domain" description="Penicillin-binding protein transpeptidase" evidence="1">
    <location>
        <begin position="274"/>
        <end position="596"/>
    </location>
</feature>
<dbReference type="AlphaFoldDB" id="A0A6H2GZK5"/>
<dbReference type="RefSeq" id="WP_168908384.1">
    <property type="nucleotide sequence ID" value="NZ_CP051428.1"/>
</dbReference>
<dbReference type="Proteomes" id="UP000502136">
    <property type="component" value="Chromosome"/>
</dbReference>
<dbReference type="PANTHER" id="PTHR30627">
    <property type="entry name" value="PEPTIDOGLYCAN D,D-TRANSPEPTIDASE"/>
    <property type="match status" value="1"/>
</dbReference>
<dbReference type="GO" id="GO:0005886">
    <property type="term" value="C:plasma membrane"/>
    <property type="evidence" value="ECO:0007669"/>
    <property type="project" value="TreeGrafter"/>
</dbReference>
<reference evidence="2 3" key="1">
    <citation type="submission" date="2020-04" db="EMBL/GenBank/DDBJ databases">
        <title>Novel Paenibacillus strain UniB2 isolated from commercial digestive syrup.</title>
        <authorList>
            <person name="Thorat V."/>
            <person name="Kirdat K."/>
            <person name="Tiwarekar B."/>
            <person name="Yadav A."/>
        </authorList>
    </citation>
    <scope>NUCLEOTIDE SEQUENCE [LARGE SCALE GENOMIC DNA]</scope>
    <source>
        <strain evidence="2 3">UniB2</strain>
    </source>
</reference>
<protein>
    <submittedName>
        <fullName evidence="2">Penicillin-binding protein</fullName>
    </submittedName>
</protein>
<dbReference type="GO" id="GO:0071555">
    <property type="term" value="P:cell wall organization"/>
    <property type="evidence" value="ECO:0007669"/>
    <property type="project" value="TreeGrafter"/>
</dbReference>
<name>A0A6H2GZK5_9BACL</name>
<organism evidence="2 3">
    <name type="scientific">Paenibacillus albicereus</name>
    <dbReference type="NCBI Taxonomy" id="2726185"/>
    <lineage>
        <taxon>Bacteria</taxon>
        <taxon>Bacillati</taxon>
        <taxon>Bacillota</taxon>
        <taxon>Bacilli</taxon>
        <taxon>Bacillales</taxon>
        <taxon>Paenibacillaceae</taxon>
        <taxon>Paenibacillus</taxon>
    </lineage>
</organism>
<dbReference type="Pfam" id="PF00905">
    <property type="entry name" value="Transpeptidase"/>
    <property type="match status" value="1"/>
</dbReference>
<dbReference type="InterPro" id="IPR050515">
    <property type="entry name" value="Beta-lactam/transpept"/>
</dbReference>
<dbReference type="InterPro" id="IPR012338">
    <property type="entry name" value="Beta-lactam/transpept-like"/>
</dbReference>
<evidence type="ECO:0000259" key="1">
    <source>
        <dbReference type="Pfam" id="PF00905"/>
    </source>
</evidence>
<dbReference type="InterPro" id="IPR001460">
    <property type="entry name" value="PCN-bd_Tpept"/>
</dbReference>
<dbReference type="Gene3D" id="3.40.710.10">
    <property type="entry name" value="DD-peptidase/beta-lactamase superfamily"/>
    <property type="match status" value="1"/>
</dbReference>
<evidence type="ECO:0000313" key="2">
    <source>
        <dbReference type="EMBL" id="QJC52832.1"/>
    </source>
</evidence>
<evidence type="ECO:0000313" key="3">
    <source>
        <dbReference type="Proteomes" id="UP000502136"/>
    </source>
</evidence>
<dbReference type="SUPFAM" id="SSF56519">
    <property type="entry name" value="Penicillin binding protein dimerisation domain"/>
    <property type="match status" value="1"/>
</dbReference>
<dbReference type="PANTHER" id="PTHR30627:SF24">
    <property type="entry name" value="PENICILLIN-BINDING PROTEIN 4B"/>
    <property type="match status" value="1"/>
</dbReference>
<gene>
    <name evidence="2" type="ORF">HGI30_15500</name>
</gene>